<feature type="region of interest" description="Disordered" evidence="1">
    <location>
        <begin position="362"/>
        <end position="390"/>
    </location>
</feature>
<feature type="transmembrane region" description="Helical" evidence="2">
    <location>
        <begin position="257"/>
        <end position="279"/>
    </location>
</feature>
<feature type="compositionally biased region" description="Low complexity" evidence="1">
    <location>
        <begin position="364"/>
        <end position="376"/>
    </location>
</feature>
<evidence type="ECO:0000256" key="1">
    <source>
        <dbReference type="SAM" id="MobiDB-lite"/>
    </source>
</evidence>
<keyword evidence="4" id="KW-1185">Reference proteome</keyword>
<organism evidence="3 4">
    <name type="scientific">Mucilaginibacter jinjuensis</name>
    <dbReference type="NCBI Taxonomy" id="1176721"/>
    <lineage>
        <taxon>Bacteria</taxon>
        <taxon>Pseudomonadati</taxon>
        <taxon>Bacteroidota</taxon>
        <taxon>Sphingobacteriia</taxon>
        <taxon>Sphingobacteriales</taxon>
        <taxon>Sphingobacteriaceae</taxon>
        <taxon>Mucilaginibacter</taxon>
    </lineage>
</organism>
<evidence type="ECO:0000256" key="2">
    <source>
        <dbReference type="SAM" id="Phobius"/>
    </source>
</evidence>
<proteinExistence type="predicted"/>
<evidence type="ECO:0000313" key="3">
    <source>
        <dbReference type="EMBL" id="WCT14065.1"/>
    </source>
</evidence>
<feature type="transmembrane region" description="Helical" evidence="2">
    <location>
        <begin position="190"/>
        <end position="210"/>
    </location>
</feature>
<gene>
    <name evidence="3" type="ORF">PQO05_08970</name>
</gene>
<feature type="compositionally biased region" description="Polar residues" evidence="1">
    <location>
        <begin position="377"/>
        <end position="390"/>
    </location>
</feature>
<accession>A0ABY7TDC6</accession>
<feature type="transmembrane region" description="Helical" evidence="2">
    <location>
        <begin position="234"/>
        <end position="251"/>
    </location>
</feature>
<keyword evidence="2" id="KW-0812">Transmembrane</keyword>
<dbReference type="EMBL" id="CP117167">
    <property type="protein sequence ID" value="WCT14065.1"/>
    <property type="molecule type" value="Genomic_DNA"/>
</dbReference>
<protein>
    <submittedName>
        <fullName evidence="3">Uncharacterized protein</fullName>
    </submittedName>
</protein>
<dbReference type="RefSeq" id="WP_273632368.1">
    <property type="nucleotide sequence ID" value="NZ_CP117167.1"/>
</dbReference>
<name>A0ABY7TDC6_9SPHI</name>
<feature type="transmembrane region" description="Helical" evidence="2">
    <location>
        <begin position="316"/>
        <end position="333"/>
    </location>
</feature>
<keyword evidence="2" id="KW-0472">Membrane</keyword>
<dbReference type="Proteomes" id="UP001216139">
    <property type="component" value="Chromosome"/>
</dbReference>
<keyword evidence="2" id="KW-1133">Transmembrane helix</keyword>
<sequence length="390" mass="43252">MPTFIRILFLRTAIWVAAVFLVPVNAFSQAVNVLPNTEAADTSKAHTTPIIKDYPSSNFSIDSIKLEGDTSKNGQIKPLRTDFTKRIVIYVSGSHTPFENQTQDAIYINNIRMPYAVNYNCPCVNAKDTSIKYFTLTCNLSKQDSVWNKWYGFNDDYLGVKVDIGTRLKQYTCSTENNLFIKMYSRAGLLWAWAAVAILIIVSVLLAFVFKTNLIKDKSSQPTHKPYSLSRFQLLWWTVIIISCYMLLFAIRDDFALLSQSTLILLGISVAGTSFAAVVDYSQSDKDRHQDQPGVNFVQDVLSDDDGISVHRYQNLIFTLIFGVIFFYKVLATGNMPNFGPLELSLMGLSTAAYVGLKTGENKTAPPAGTTPPATGDSSATTSPTENIVG</sequence>
<evidence type="ECO:0000313" key="4">
    <source>
        <dbReference type="Proteomes" id="UP001216139"/>
    </source>
</evidence>
<reference evidence="3 4" key="1">
    <citation type="submission" date="2023-02" db="EMBL/GenBank/DDBJ databases">
        <title>Genome sequence of Mucilaginibacter jinjuensis strain KACC 16571.</title>
        <authorList>
            <person name="Kim S."/>
            <person name="Heo J."/>
            <person name="Kwon S.-W."/>
        </authorList>
    </citation>
    <scope>NUCLEOTIDE SEQUENCE [LARGE SCALE GENOMIC DNA]</scope>
    <source>
        <strain evidence="3 4">KACC 16571</strain>
    </source>
</reference>